<sequence length="151" mass="16494">MKTGFYTLLFLFFAIIGYSQKVNIPKGATRIEISSTLSDSTLFDIISFRLESAGFFIAQSGKDNDYLITEYKNMGEAISIKVIVTVQGNIAVFRGQGEAEILGHQYTNVPLAYKGSGSGLEKSGFIVLNELVKKLSKTMGTSSINYLTPTP</sequence>
<gene>
    <name evidence="1" type="ORF">GO755_37995</name>
</gene>
<proteinExistence type="predicted"/>
<comment type="caution">
    <text evidence="1">The sequence shown here is derived from an EMBL/GenBank/DDBJ whole genome shotgun (WGS) entry which is preliminary data.</text>
</comment>
<dbReference type="RefSeq" id="WP_157590668.1">
    <property type="nucleotide sequence ID" value="NZ_WPIN01000027.1"/>
</dbReference>
<keyword evidence="2" id="KW-1185">Reference proteome</keyword>
<protein>
    <submittedName>
        <fullName evidence="1">Uncharacterized protein</fullName>
    </submittedName>
</protein>
<accession>A0A7K1SQ52</accession>
<dbReference type="AlphaFoldDB" id="A0A7K1SQ52"/>
<evidence type="ECO:0000313" key="2">
    <source>
        <dbReference type="Proteomes" id="UP000436006"/>
    </source>
</evidence>
<evidence type="ECO:0000313" key="1">
    <source>
        <dbReference type="EMBL" id="MVM35870.1"/>
    </source>
</evidence>
<dbReference type="EMBL" id="WPIN01000027">
    <property type="protein sequence ID" value="MVM35870.1"/>
    <property type="molecule type" value="Genomic_DNA"/>
</dbReference>
<organism evidence="1 2">
    <name type="scientific">Spirosoma arboris</name>
    <dbReference type="NCBI Taxonomy" id="2682092"/>
    <lineage>
        <taxon>Bacteria</taxon>
        <taxon>Pseudomonadati</taxon>
        <taxon>Bacteroidota</taxon>
        <taxon>Cytophagia</taxon>
        <taxon>Cytophagales</taxon>
        <taxon>Cytophagaceae</taxon>
        <taxon>Spirosoma</taxon>
    </lineage>
</organism>
<reference evidence="1 2" key="1">
    <citation type="submission" date="2019-12" db="EMBL/GenBank/DDBJ databases">
        <title>Spirosoma sp. HMF4905 genome sequencing and assembly.</title>
        <authorList>
            <person name="Kang H."/>
            <person name="Cha I."/>
            <person name="Kim H."/>
            <person name="Joh K."/>
        </authorList>
    </citation>
    <scope>NUCLEOTIDE SEQUENCE [LARGE SCALE GENOMIC DNA]</scope>
    <source>
        <strain evidence="1 2">HMF4905</strain>
    </source>
</reference>
<name>A0A7K1SQ52_9BACT</name>
<dbReference type="Proteomes" id="UP000436006">
    <property type="component" value="Unassembled WGS sequence"/>
</dbReference>